<feature type="domain" description="UmuC" evidence="6">
    <location>
        <begin position="5"/>
        <end position="191"/>
    </location>
</feature>
<sequence>MKGLIALVDCNNFYASCERVFRPWLHGLPLAVLSNNDGCVIARSQEVKDLGIAMGTPMHHLPREAFERGLVLCSSNYELYGDMSARVMATLREFTPHLEPYSIDESWLSFEGFDRAALPDHCQKLCGVVYKWTGIPVSVGAAPTRTLAKLANRHAKKHTATQGVFVIESANSPDTLALLERTPVSEVWGIGGRVTTRLYEMGIHTALDLARANPKWIRRRFSVVVERTARELAGTRCIDMNDAHDSKQMIMTSRSFGQMTADRHEVAEAVRAHAARGAEKLRRQRSLACALRVTVRTNRHMLHLPQDHDSITLALPRPTDNTFEIVRAAQRALQRLWKDRGIRYQKCGVQLMDLIEATGQQLDVFQPPQPTADREKSERLMSALDQLNGQYGRGTVTVGVQRQNAAWQLRSNHRSKRWSTRWDELPTVRLQ</sequence>
<dbReference type="GO" id="GO:0042276">
    <property type="term" value="P:error-prone translesion synthesis"/>
    <property type="evidence" value="ECO:0007669"/>
    <property type="project" value="TreeGrafter"/>
</dbReference>
<evidence type="ECO:0000313" key="8">
    <source>
        <dbReference type="Proteomes" id="UP000244934"/>
    </source>
</evidence>
<dbReference type="GO" id="GO:0009432">
    <property type="term" value="P:SOS response"/>
    <property type="evidence" value="ECO:0007669"/>
    <property type="project" value="UniProtKB-KW"/>
</dbReference>
<reference evidence="8" key="1">
    <citation type="submission" date="2018-03" db="EMBL/GenBank/DDBJ databases">
        <authorList>
            <person name="Navarro De La Torre S."/>
        </authorList>
    </citation>
    <scope>NUCLEOTIDE SEQUENCE [LARGE SCALE GENOMIC DNA]</scope>
    <source>
        <strain evidence="8">EAod3</strain>
    </source>
</reference>
<dbReference type="PANTHER" id="PTHR11076:SF34">
    <property type="entry name" value="PROTEIN UMUC"/>
    <property type="match status" value="1"/>
</dbReference>
<dbReference type="PROSITE" id="PS50173">
    <property type="entry name" value="UMUC"/>
    <property type="match status" value="1"/>
</dbReference>
<dbReference type="InterPro" id="IPR050116">
    <property type="entry name" value="DNA_polymerase-Y"/>
</dbReference>
<keyword evidence="7" id="KW-0548">Nucleotidyltransferase</keyword>
<evidence type="ECO:0000256" key="2">
    <source>
        <dbReference type="ARBA" id="ARBA00022763"/>
    </source>
</evidence>
<dbReference type="EC" id="2.7.7.7" evidence="7"/>
<dbReference type="Proteomes" id="UP000244934">
    <property type="component" value="Unassembled WGS sequence"/>
</dbReference>
<dbReference type="Pfam" id="PF00817">
    <property type="entry name" value="IMS"/>
    <property type="match status" value="1"/>
</dbReference>
<proteinExistence type="inferred from homology"/>
<keyword evidence="2" id="KW-0227">DNA damage</keyword>
<keyword evidence="5" id="KW-0742">SOS response</keyword>
<comment type="similarity">
    <text evidence="1">Belongs to the DNA polymerase type-Y family.</text>
</comment>
<dbReference type="InterPro" id="IPR043502">
    <property type="entry name" value="DNA/RNA_pol_sf"/>
</dbReference>
<evidence type="ECO:0000256" key="1">
    <source>
        <dbReference type="ARBA" id="ARBA00010945"/>
    </source>
</evidence>
<dbReference type="GO" id="GO:0003684">
    <property type="term" value="F:damaged DNA binding"/>
    <property type="evidence" value="ECO:0007669"/>
    <property type="project" value="InterPro"/>
</dbReference>
<dbReference type="CDD" id="cd01700">
    <property type="entry name" value="PolY_Pol_V_umuC"/>
    <property type="match status" value="1"/>
</dbReference>
<dbReference type="AlphaFoldDB" id="A0A2R8CIW9"/>
<keyword evidence="3" id="KW-0741">SOS mutagenesis</keyword>
<evidence type="ECO:0000259" key="6">
    <source>
        <dbReference type="PROSITE" id="PS50173"/>
    </source>
</evidence>
<keyword evidence="7" id="KW-0808">Transferase</keyword>
<dbReference type="InterPro" id="IPR043128">
    <property type="entry name" value="Rev_trsase/Diguanyl_cyclase"/>
</dbReference>
<dbReference type="EMBL" id="ONZI01000001">
    <property type="protein sequence ID" value="SPJ32858.1"/>
    <property type="molecule type" value="Genomic_DNA"/>
</dbReference>
<dbReference type="Gene3D" id="3.30.1490.100">
    <property type="entry name" value="DNA polymerase, Y-family, little finger domain"/>
    <property type="match status" value="1"/>
</dbReference>
<evidence type="ECO:0000256" key="5">
    <source>
        <dbReference type="ARBA" id="ARBA00023236"/>
    </source>
</evidence>
<dbReference type="Gene3D" id="3.40.1170.60">
    <property type="match status" value="1"/>
</dbReference>
<dbReference type="InterPro" id="IPR025188">
    <property type="entry name" value="DUF4113"/>
</dbReference>
<keyword evidence="8" id="KW-1185">Reference proteome</keyword>
<dbReference type="Gene3D" id="1.10.150.20">
    <property type="entry name" value="5' to 3' exonuclease, C-terminal subdomain"/>
    <property type="match status" value="1"/>
</dbReference>
<dbReference type="Pfam" id="PF13438">
    <property type="entry name" value="DUF4113"/>
    <property type="match status" value="1"/>
</dbReference>
<organism evidence="7 8">
    <name type="scientific">Kushneria phyllosphaerae</name>
    <dbReference type="NCBI Taxonomy" id="2100822"/>
    <lineage>
        <taxon>Bacteria</taxon>
        <taxon>Pseudomonadati</taxon>
        <taxon>Pseudomonadota</taxon>
        <taxon>Gammaproteobacteria</taxon>
        <taxon>Oceanospirillales</taxon>
        <taxon>Halomonadaceae</taxon>
        <taxon>Kushneria</taxon>
    </lineage>
</organism>
<dbReference type="Pfam" id="PF11799">
    <property type="entry name" value="IMS_C"/>
    <property type="match status" value="1"/>
</dbReference>
<keyword evidence="4" id="KW-0234">DNA repair</keyword>
<dbReference type="PANTHER" id="PTHR11076">
    <property type="entry name" value="DNA REPAIR POLYMERASE UMUC / TRANSFERASE FAMILY MEMBER"/>
    <property type="match status" value="1"/>
</dbReference>
<protein>
    <submittedName>
        <fullName evidence="7">DNA polymerase IV 1</fullName>
        <ecNumber evidence="7">2.7.7.7</ecNumber>
    </submittedName>
</protein>
<name>A0A2R8CIW9_9GAMM</name>
<evidence type="ECO:0000313" key="7">
    <source>
        <dbReference type="EMBL" id="SPJ32858.1"/>
    </source>
</evidence>
<accession>A0A2R8CIW9</accession>
<dbReference type="GO" id="GO:0005829">
    <property type="term" value="C:cytosol"/>
    <property type="evidence" value="ECO:0007669"/>
    <property type="project" value="TreeGrafter"/>
</dbReference>
<dbReference type="GO" id="GO:0003887">
    <property type="term" value="F:DNA-directed DNA polymerase activity"/>
    <property type="evidence" value="ECO:0007669"/>
    <property type="project" value="UniProtKB-EC"/>
</dbReference>
<dbReference type="RefSeq" id="WP_341476543.1">
    <property type="nucleotide sequence ID" value="NZ_ONZI01000001.1"/>
</dbReference>
<dbReference type="InterPro" id="IPR017961">
    <property type="entry name" value="DNA_pol_Y-fam_little_finger"/>
</dbReference>
<gene>
    <name evidence="7" type="primary">dinB1</name>
    <name evidence="7" type="ORF">KSP9073_00860</name>
</gene>
<dbReference type="SUPFAM" id="SSF56672">
    <property type="entry name" value="DNA/RNA polymerases"/>
    <property type="match status" value="1"/>
</dbReference>
<dbReference type="GO" id="GO:0006281">
    <property type="term" value="P:DNA repair"/>
    <property type="evidence" value="ECO:0007669"/>
    <property type="project" value="UniProtKB-KW"/>
</dbReference>
<evidence type="ECO:0000256" key="4">
    <source>
        <dbReference type="ARBA" id="ARBA00023204"/>
    </source>
</evidence>
<dbReference type="InterPro" id="IPR036775">
    <property type="entry name" value="DNA_pol_Y-fam_lit_finger_sf"/>
</dbReference>
<dbReference type="Gene3D" id="3.30.70.270">
    <property type="match status" value="1"/>
</dbReference>
<dbReference type="InterPro" id="IPR001126">
    <property type="entry name" value="UmuC"/>
</dbReference>
<evidence type="ECO:0000256" key="3">
    <source>
        <dbReference type="ARBA" id="ARBA00023199"/>
    </source>
</evidence>